<keyword evidence="3" id="KW-0472">Membrane</keyword>
<dbReference type="GO" id="GO:0005576">
    <property type="term" value="C:extracellular region"/>
    <property type="evidence" value="ECO:0007669"/>
    <property type="project" value="TreeGrafter"/>
</dbReference>
<sequence length="1052" mass="116429">PCDNHKVLAEVKRATGYKLGIGDVAISDDRLEPGWYKIVNEGGTEIPTEAPGLASCGTISPIWFNGVLPTENNTIVSQPVCVQTYSLDCEFSWNIDIKRCPGNVLLYNLVTSPKEKSGYCFGNTVKCPDGEYSETGFTPGCTSEVPNESFSPIVQAELAEGAILQTFLGPSLEPVFRCVFNAIMGKPYAYDIYWLIDNQSIIVNKRIPNSNINETLLRPKDWINDYKLNMMSESTVYEVTEGGEISVTFTSSVPIGCVGSTDFIKPHCSETLKIAQPEYQNNAPDKCVNNIRKGSMVFETQDCGVTFSTTNWMLPVTLTVKGYIDNIYNSDNRKSYIRLTTDDGSATDPSGTWNTVNLPEIQVIVSDKDSELTGRYCGTWNDPRYRTADGKYFTYQGCGEHVLYRNKRYPYWVHTLTTRCWWGRTCNCGIAIRSHDSLFVVRTCNTISTTFHTSGRLYPLISYAVCDDKHMTIQKTNRGYKVTLPIGTEISFTVSGGWIPVITIKPSTLDIEQTEGLCGFVSKTQDTSDDFIPRGSSLATSSIYDFAKSWRMRRDTSNIENFRRKIVKRNALDSDDLIDEIPLTYHANYDPNYLPSVPEWQNGWNEDSARDECTRGISEMAALELCQKYANIDNALYIELCIEDIKIAGSAEYVPYMIWLMEDACKFEISRNESLFSNSSGNNGLSVLEMILDLMCPNNCSNNGVCNESECICSNGYIGSACSVTLADAPKEISVPDGGLCGTKSRDCKKTNIFGQFHTTKVYCRLEHFFITDNGKQLSGIEVIKTAVYSYENLISCDYPNSRKRRSINNMPEGYDITLSFDKNNYGDTVSIIIYDEDCFNCNSTSITCIELDSCTAVTTESENKTTIENTSNHEVTTSFDGATTVWNTHSVNGTATTTSVDAATTFKNLTATTNVTQDSIDVLSMATEPTTSDDLNASTTTNKMVDIPESKTSIISPGIYGAIGGALILITVAGLAKYKCGKRKQSGGRKIIVKSIESTLNGYNIGCRGTAPSATNLPQQYNRRSSDVSIGWSESSRTNTPVNLFITSTNN</sequence>
<evidence type="ECO:0000256" key="2">
    <source>
        <dbReference type="ARBA" id="ARBA00023157"/>
    </source>
</evidence>
<comment type="caution">
    <text evidence="5">The sequence shown here is derived from an EMBL/GenBank/DDBJ whole genome shotgun (WGS) entry which is preliminary data.</text>
</comment>
<dbReference type="GO" id="GO:0005102">
    <property type="term" value="F:signaling receptor binding"/>
    <property type="evidence" value="ECO:0007669"/>
    <property type="project" value="TreeGrafter"/>
</dbReference>
<evidence type="ECO:0000256" key="1">
    <source>
        <dbReference type="ARBA" id="ARBA00022729"/>
    </source>
</evidence>
<evidence type="ECO:0000313" key="6">
    <source>
        <dbReference type="Proteomes" id="UP000596742"/>
    </source>
</evidence>
<dbReference type="AlphaFoldDB" id="A0A8B6GCC5"/>
<gene>
    <name evidence="5" type="ORF">MGAL_10B079741</name>
</gene>
<feature type="non-terminal residue" evidence="5">
    <location>
        <position position="1"/>
    </location>
</feature>
<dbReference type="InterPro" id="IPR000742">
    <property type="entry name" value="EGF"/>
</dbReference>
<keyword evidence="1" id="KW-0732">Signal</keyword>
<dbReference type="Pfam" id="PF00094">
    <property type="entry name" value="VWD"/>
    <property type="match status" value="1"/>
</dbReference>
<accession>A0A8B6GCC5</accession>
<dbReference type="InterPro" id="IPR057774">
    <property type="entry name" value="D8C_UMOD/GP2/OIT3-like"/>
</dbReference>
<evidence type="ECO:0000256" key="3">
    <source>
        <dbReference type="SAM" id="Phobius"/>
    </source>
</evidence>
<dbReference type="InterPro" id="IPR050969">
    <property type="entry name" value="Dev_Signal_Modulators"/>
</dbReference>
<dbReference type="PROSITE" id="PS51233">
    <property type="entry name" value="VWFD"/>
    <property type="match status" value="1"/>
</dbReference>
<dbReference type="PROSITE" id="PS00022">
    <property type="entry name" value="EGF_1"/>
    <property type="match status" value="1"/>
</dbReference>
<protein>
    <recommendedName>
        <fullName evidence="4">VWFD domain-containing protein</fullName>
    </recommendedName>
</protein>
<feature type="transmembrane region" description="Helical" evidence="3">
    <location>
        <begin position="959"/>
        <end position="977"/>
    </location>
</feature>
<keyword evidence="2" id="KW-1015">Disulfide bond</keyword>
<name>A0A8B6GCC5_MYTGA</name>
<dbReference type="Pfam" id="PF23283">
    <property type="entry name" value="D8C_UMOD"/>
    <property type="match status" value="1"/>
</dbReference>
<dbReference type="GO" id="GO:0009986">
    <property type="term" value="C:cell surface"/>
    <property type="evidence" value="ECO:0007669"/>
    <property type="project" value="TreeGrafter"/>
</dbReference>
<dbReference type="EMBL" id="UYJE01008218">
    <property type="protein sequence ID" value="VDI62118.1"/>
    <property type="molecule type" value="Genomic_DNA"/>
</dbReference>
<keyword evidence="3" id="KW-0812">Transmembrane</keyword>
<dbReference type="PANTHER" id="PTHR14949">
    <property type="entry name" value="EGF-LIKE-DOMAIN, MULTIPLE 7, 8"/>
    <property type="match status" value="1"/>
</dbReference>
<dbReference type="Proteomes" id="UP000596742">
    <property type="component" value="Unassembled WGS sequence"/>
</dbReference>
<dbReference type="InterPro" id="IPR001846">
    <property type="entry name" value="VWF_type-D"/>
</dbReference>
<dbReference type="InterPro" id="IPR058727">
    <property type="entry name" value="Helical_Vwde"/>
</dbReference>
<dbReference type="Gene3D" id="2.60.120.260">
    <property type="entry name" value="Galactose-binding domain-like"/>
    <property type="match status" value="1"/>
</dbReference>
<feature type="domain" description="VWFD" evidence="4">
    <location>
        <begin position="375"/>
        <end position="558"/>
    </location>
</feature>
<dbReference type="PANTHER" id="PTHR14949:SF56">
    <property type="entry name" value="EGF-LIKE-DOMAIN, MULTIPLE 7"/>
    <property type="match status" value="1"/>
</dbReference>
<evidence type="ECO:0000313" key="5">
    <source>
        <dbReference type="EMBL" id="VDI62118.1"/>
    </source>
</evidence>
<dbReference type="OrthoDB" id="10001041at2759"/>
<dbReference type="Pfam" id="PF26129">
    <property type="entry name" value="Vwde"/>
    <property type="match status" value="1"/>
</dbReference>
<proteinExistence type="predicted"/>
<evidence type="ECO:0000259" key="4">
    <source>
        <dbReference type="PROSITE" id="PS51233"/>
    </source>
</evidence>
<dbReference type="PROSITE" id="PS01186">
    <property type="entry name" value="EGF_2"/>
    <property type="match status" value="1"/>
</dbReference>
<reference evidence="5" key="1">
    <citation type="submission" date="2018-11" db="EMBL/GenBank/DDBJ databases">
        <authorList>
            <person name="Alioto T."/>
            <person name="Alioto T."/>
        </authorList>
    </citation>
    <scope>NUCLEOTIDE SEQUENCE</scope>
</reference>
<keyword evidence="3" id="KW-1133">Transmembrane helix</keyword>
<organism evidence="5 6">
    <name type="scientific">Mytilus galloprovincialis</name>
    <name type="common">Mediterranean mussel</name>
    <dbReference type="NCBI Taxonomy" id="29158"/>
    <lineage>
        <taxon>Eukaryota</taxon>
        <taxon>Metazoa</taxon>
        <taxon>Spiralia</taxon>
        <taxon>Lophotrochozoa</taxon>
        <taxon>Mollusca</taxon>
        <taxon>Bivalvia</taxon>
        <taxon>Autobranchia</taxon>
        <taxon>Pteriomorphia</taxon>
        <taxon>Mytilida</taxon>
        <taxon>Mytiloidea</taxon>
        <taxon>Mytilidae</taxon>
        <taxon>Mytilinae</taxon>
        <taxon>Mytilus</taxon>
    </lineage>
</organism>
<keyword evidence="6" id="KW-1185">Reference proteome</keyword>